<protein>
    <recommendedName>
        <fullName evidence="5">Disease resistance N-terminal domain-containing protein</fullName>
    </recommendedName>
</protein>
<name>A0A9D3ULE2_9ROSI</name>
<evidence type="ECO:0000256" key="1">
    <source>
        <dbReference type="ARBA" id="ARBA00022737"/>
    </source>
</evidence>
<dbReference type="GO" id="GO:0005524">
    <property type="term" value="F:ATP binding"/>
    <property type="evidence" value="ECO:0007669"/>
    <property type="project" value="UniProtKB-KW"/>
</dbReference>
<dbReference type="EMBL" id="JAIQCV010000011">
    <property type="protein sequence ID" value="KAH1047258.1"/>
    <property type="molecule type" value="Genomic_DNA"/>
</dbReference>
<dbReference type="InterPro" id="IPR038005">
    <property type="entry name" value="RX-like_CC"/>
</dbReference>
<keyword evidence="7" id="KW-1185">Reference proteome</keyword>
<dbReference type="Proteomes" id="UP000828251">
    <property type="component" value="Unassembled WGS sequence"/>
</dbReference>
<dbReference type="AlphaFoldDB" id="A0A9D3ULE2"/>
<keyword evidence="4" id="KW-0067">ATP-binding</keyword>
<evidence type="ECO:0000259" key="5">
    <source>
        <dbReference type="Pfam" id="PF18052"/>
    </source>
</evidence>
<dbReference type="Pfam" id="PF18052">
    <property type="entry name" value="Rx_N"/>
    <property type="match status" value="1"/>
</dbReference>
<organism evidence="6 7">
    <name type="scientific">Gossypium stocksii</name>
    <dbReference type="NCBI Taxonomy" id="47602"/>
    <lineage>
        <taxon>Eukaryota</taxon>
        <taxon>Viridiplantae</taxon>
        <taxon>Streptophyta</taxon>
        <taxon>Embryophyta</taxon>
        <taxon>Tracheophyta</taxon>
        <taxon>Spermatophyta</taxon>
        <taxon>Magnoliopsida</taxon>
        <taxon>eudicotyledons</taxon>
        <taxon>Gunneridae</taxon>
        <taxon>Pentapetalae</taxon>
        <taxon>rosids</taxon>
        <taxon>malvids</taxon>
        <taxon>Malvales</taxon>
        <taxon>Malvaceae</taxon>
        <taxon>Malvoideae</taxon>
        <taxon>Gossypium</taxon>
    </lineage>
</organism>
<keyword evidence="2" id="KW-0547">Nucleotide-binding</keyword>
<proteinExistence type="predicted"/>
<dbReference type="InterPro" id="IPR041118">
    <property type="entry name" value="Rx_N"/>
</dbReference>
<sequence>MAETFVGAVLDGIVSKVILVTAELTNLAWGFKEELTKLRDALQMIEVFVRDVEARRTENNSVKLWLQRLKDVAYEADDVLDEFSYEILRSKVAIQSQVERRVLNFCSPSNPVAFRFEMANKIKDILKSWDDLNKLANEFGLQISTICDGSNVETISFADDFNIVGKRIDV</sequence>
<dbReference type="OrthoDB" id="987908at2759"/>
<evidence type="ECO:0000313" key="6">
    <source>
        <dbReference type="EMBL" id="KAH1047258.1"/>
    </source>
</evidence>
<dbReference type="PANTHER" id="PTHR36766">
    <property type="entry name" value="PLANT BROAD-SPECTRUM MILDEW RESISTANCE PROTEIN RPW8"/>
    <property type="match status" value="1"/>
</dbReference>
<dbReference type="CDD" id="cd14798">
    <property type="entry name" value="RX-CC_like"/>
    <property type="match status" value="1"/>
</dbReference>
<evidence type="ECO:0000256" key="2">
    <source>
        <dbReference type="ARBA" id="ARBA00022741"/>
    </source>
</evidence>
<dbReference type="Gene3D" id="1.20.5.4130">
    <property type="match status" value="1"/>
</dbReference>
<evidence type="ECO:0000256" key="3">
    <source>
        <dbReference type="ARBA" id="ARBA00022821"/>
    </source>
</evidence>
<keyword evidence="3" id="KW-0611">Plant defense</keyword>
<evidence type="ECO:0000313" key="7">
    <source>
        <dbReference type="Proteomes" id="UP000828251"/>
    </source>
</evidence>
<evidence type="ECO:0000256" key="4">
    <source>
        <dbReference type="ARBA" id="ARBA00022840"/>
    </source>
</evidence>
<dbReference type="PANTHER" id="PTHR36766:SF70">
    <property type="entry name" value="DISEASE RESISTANCE PROTEIN RGA4"/>
    <property type="match status" value="1"/>
</dbReference>
<gene>
    <name evidence="6" type="ORF">J1N35_038042</name>
</gene>
<accession>A0A9D3ULE2</accession>
<keyword evidence="1" id="KW-0677">Repeat</keyword>
<dbReference type="GO" id="GO:0006952">
    <property type="term" value="P:defense response"/>
    <property type="evidence" value="ECO:0007669"/>
    <property type="project" value="UniProtKB-KW"/>
</dbReference>
<reference evidence="6 7" key="1">
    <citation type="journal article" date="2021" name="Plant Biotechnol. J.">
        <title>Multi-omics assisted identification of the key and species-specific regulatory components of drought-tolerant mechanisms in Gossypium stocksii.</title>
        <authorList>
            <person name="Yu D."/>
            <person name="Ke L."/>
            <person name="Zhang D."/>
            <person name="Wu Y."/>
            <person name="Sun Y."/>
            <person name="Mei J."/>
            <person name="Sun J."/>
            <person name="Sun Y."/>
        </authorList>
    </citation>
    <scope>NUCLEOTIDE SEQUENCE [LARGE SCALE GENOMIC DNA]</scope>
    <source>
        <strain evidence="7">cv. E1</strain>
        <tissue evidence="6">Leaf</tissue>
    </source>
</reference>
<feature type="domain" description="Disease resistance N-terminal" evidence="5">
    <location>
        <begin position="13"/>
        <end position="97"/>
    </location>
</feature>
<comment type="caution">
    <text evidence="6">The sequence shown here is derived from an EMBL/GenBank/DDBJ whole genome shotgun (WGS) entry which is preliminary data.</text>
</comment>